<dbReference type="RefSeq" id="WP_267610578.1">
    <property type="nucleotide sequence ID" value="NZ_JAOVZQ010000001.1"/>
</dbReference>
<comment type="caution">
    <text evidence="2">The sequence shown here is derived from an EMBL/GenBank/DDBJ whole genome shotgun (WGS) entry which is preliminary data.</text>
</comment>
<dbReference type="InterPro" id="IPR005119">
    <property type="entry name" value="LysR_subst-bd"/>
</dbReference>
<name>A0ABT3Y9P3_9HYPH</name>
<organism evidence="2 3">
    <name type="scientific">Hoeflea ulvae</name>
    <dbReference type="NCBI Taxonomy" id="2983764"/>
    <lineage>
        <taxon>Bacteria</taxon>
        <taxon>Pseudomonadati</taxon>
        <taxon>Pseudomonadota</taxon>
        <taxon>Alphaproteobacteria</taxon>
        <taxon>Hyphomicrobiales</taxon>
        <taxon>Rhizobiaceae</taxon>
        <taxon>Hoeflea</taxon>
    </lineage>
</organism>
<accession>A0ABT3Y9P3</accession>
<evidence type="ECO:0000313" key="2">
    <source>
        <dbReference type="EMBL" id="MCY0092604.1"/>
    </source>
</evidence>
<dbReference type="Pfam" id="PF03466">
    <property type="entry name" value="LysR_substrate"/>
    <property type="match status" value="1"/>
</dbReference>
<dbReference type="InterPro" id="IPR050950">
    <property type="entry name" value="HTH-type_LysR_regulators"/>
</dbReference>
<gene>
    <name evidence="2" type="ORF">OEG82_00875</name>
</gene>
<feature type="domain" description="LysR substrate-binding" evidence="1">
    <location>
        <begin position="2"/>
        <end position="163"/>
    </location>
</feature>
<keyword evidence="3" id="KW-1185">Reference proteome</keyword>
<reference evidence="2" key="1">
    <citation type="submission" date="2022-10" db="EMBL/GenBank/DDBJ databases">
        <title>Hoeflea sp. J2-29, isolated from marine algae.</title>
        <authorList>
            <person name="Kristyanto S."/>
            <person name="Kim J.M."/>
            <person name="Jeon C.O."/>
        </authorList>
    </citation>
    <scope>NUCLEOTIDE SEQUENCE</scope>
    <source>
        <strain evidence="2">J2-29</strain>
    </source>
</reference>
<evidence type="ECO:0000259" key="1">
    <source>
        <dbReference type="Pfam" id="PF03466"/>
    </source>
</evidence>
<protein>
    <submittedName>
        <fullName evidence="2">LysR substrate-binding domain-containing protein</fullName>
    </submittedName>
</protein>
<dbReference type="Gene3D" id="3.40.190.290">
    <property type="match status" value="1"/>
</dbReference>
<sequence>MSGRLSELLQLGSLDLALMFDIQPMSGLRTEPVLSEKLCLLVPRDHPLAGKQGVRLDEITQLNLVLPSPSNSIRKHISGACEAEGLSLNVVADIDSYGGLLGLVKRGFCTILPTYLALQHADRAEMVAVDFIRPELEWTVHLAARHDATRPRASLVTGQLLTEVCKNLVSEGKWPGEIINRA</sequence>
<evidence type="ECO:0000313" key="3">
    <source>
        <dbReference type="Proteomes" id="UP001081283"/>
    </source>
</evidence>
<dbReference type="Proteomes" id="UP001081283">
    <property type="component" value="Unassembled WGS sequence"/>
</dbReference>
<dbReference type="PANTHER" id="PTHR30419">
    <property type="entry name" value="HTH-TYPE TRANSCRIPTIONAL REGULATOR YBHD"/>
    <property type="match status" value="1"/>
</dbReference>
<dbReference type="EMBL" id="JAOVZQ010000001">
    <property type="protein sequence ID" value="MCY0092604.1"/>
    <property type="molecule type" value="Genomic_DNA"/>
</dbReference>
<proteinExistence type="predicted"/>
<dbReference type="SUPFAM" id="SSF53850">
    <property type="entry name" value="Periplasmic binding protein-like II"/>
    <property type="match status" value="1"/>
</dbReference>